<dbReference type="RefSeq" id="WP_006592134.1">
    <property type="nucleotide sequence ID" value="NZ_BAHD01000024.1"/>
</dbReference>
<keyword evidence="3" id="KW-1185">Reference proteome</keyword>
<feature type="region of interest" description="Disordered" evidence="1">
    <location>
        <begin position="1"/>
        <end position="31"/>
    </location>
</feature>
<reference evidence="2 3" key="1">
    <citation type="submission" date="2012-08" db="EMBL/GenBank/DDBJ databases">
        <title>Whole genome shotgun sequence of Kineosphaera limosa NBRC 100340.</title>
        <authorList>
            <person name="Yoshida I."/>
            <person name="Isaki S."/>
            <person name="Hosoyama A."/>
            <person name="Tsuchikane K."/>
            <person name="Katsumata H."/>
            <person name="Ando Y."/>
            <person name="Ohji S."/>
            <person name="Hamada M."/>
            <person name="Tamura T."/>
            <person name="Yamazoe A."/>
            <person name="Yamazaki S."/>
            <person name="Fujita N."/>
        </authorList>
    </citation>
    <scope>NUCLEOTIDE SEQUENCE [LARGE SCALE GENOMIC DNA]</scope>
    <source>
        <strain evidence="2 3">NBRC 100340</strain>
    </source>
</reference>
<accession>K6WU12</accession>
<comment type="caution">
    <text evidence="2">The sequence shown here is derived from an EMBL/GenBank/DDBJ whole genome shotgun (WGS) entry which is preliminary data.</text>
</comment>
<feature type="compositionally biased region" description="Polar residues" evidence="1">
    <location>
        <begin position="1"/>
        <end position="11"/>
    </location>
</feature>
<evidence type="ECO:0000256" key="1">
    <source>
        <dbReference type="SAM" id="MobiDB-lite"/>
    </source>
</evidence>
<dbReference type="OrthoDB" id="4843481at2"/>
<gene>
    <name evidence="2" type="ORF">KILIM_024_00120</name>
</gene>
<evidence type="ECO:0000313" key="3">
    <source>
        <dbReference type="Proteomes" id="UP000008366"/>
    </source>
</evidence>
<protein>
    <submittedName>
        <fullName evidence="2">Uncharacterized protein</fullName>
    </submittedName>
</protein>
<dbReference type="EMBL" id="BAHD01000024">
    <property type="protein sequence ID" value="GAB95602.1"/>
    <property type="molecule type" value="Genomic_DNA"/>
</dbReference>
<name>K6WU12_9MICO</name>
<dbReference type="Proteomes" id="UP000008366">
    <property type="component" value="Unassembled WGS sequence"/>
</dbReference>
<evidence type="ECO:0000313" key="2">
    <source>
        <dbReference type="EMBL" id="GAB95602.1"/>
    </source>
</evidence>
<proteinExistence type="predicted"/>
<dbReference type="AlphaFoldDB" id="K6WU12"/>
<organism evidence="2 3">
    <name type="scientific">Kineosphaera limosa NBRC 100340</name>
    <dbReference type="NCBI Taxonomy" id="1184609"/>
    <lineage>
        <taxon>Bacteria</taxon>
        <taxon>Bacillati</taxon>
        <taxon>Actinomycetota</taxon>
        <taxon>Actinomycetes</taxon>
        <taxon>Micrococcales</taxon>
        <taxon>Dermatophilaceae</taxon>
        <taxon>Kineosphaera</taxon>
    </lineage>
</organism>
<dbReference type="STRING" id="1184609.KILIM_024_00120"/>
<sequence length="365" mass="39304">MYDVTYRSTPGSAHDGALESDADLASGAGDYPPWDVPPADALVWQARAELAEQAWIGAGDESAAVAVLLQLADRHGSGDLFTWGPQLVRAVLDPAEHEHRSRPREGRELLAGVLRRVIVYGHQRRNVDPEWHALTLAAFDRARTGFLRDAPTASQLVRDARVAQIAALVGGRTQLAALTADPRATEPLPDEALDLDRCPPDVHERLRHIDALLASALAGLTTGDAGELRTITRRILARAGRRAPELFRRRSRDERIAAGIAIVAVEGNDHGPCRGWARADIAARLDEDTSAHLRGLDVLRAAGIARVAVPLDLPTGSECAWLGYGDVLADPALQTSLTRRLVLATHEALLAETADAVLLPPRRSA</sequence>